<protein>
    <submittedName>
        <fullName evidence="2">Uncharacterized protein</fullName>
    </submittedName>
</protein>
<accession>A0A7I7MS54</accession>
<dbReference type="EMBL" id="AP022575">
    <property type="protein sequence ID" value="BBX74089.1"/>
    <property type="molecule type" value="Genomic_DNA"/>
</dbReference>
<dbReference type="RefSeq" id="WP_083052567.1">
    <property type="nucleotide sequence ID" value="NZ_OY970454.1"/>
</dbReference>
<evidence type="ECO:0000313" key="2">
    <source>
        <dbReference type="EMBL" id="BBX74089.1"/>
    </source>
</evidence>
<evidence type="ECO:0000313" key="3">
    <source>
        <dbReference type="Proteomes" id="UP000467236"/>
    </source>
</evidence>
<dbReference type="KEGG" id="mshj:MSHI_19950"/>
<proteinExistence type="predicted"/>
<sequence length="107" mass="11318">MLGEFTFGHTNQLAAVGRALPRLGPPPQTTTLSTATAPPVNAQERLRSGKAASGRGAASQLTQAITPAIAINPDATIMVRGDSMVGIHHRFRLGRAVVLGRWRVQEP</sequence>
<evidence type="ECO:0000256" key="1">
    <source>
        <dbReference type="SAM" id="MobiDB-lite"/>
    </source>
</evidence>
<dbReference type="AlphaFoldDB" id="A0A7I7MS54"/>
<organism evidence="2 3">
    <name type="scientific">Mycobacterium shinjukuense</name>
    <dbReference type="NCBI Taxonomy" id="398694"/>
    <lineage>
        <taxon>Bacteria</taxon>
        <taxon>Bacillati</taxon>
        <taxon>Actinomycetota</taxon>
        <taxon>Actinomycetes</taxon>
        <taxon>Mycobacteriales</taxon>
        <taxon>Mycobacteriaceae</taxon>
        <taxon>Mycobacterium</taxon>
    </lineage>
</organism>
<dbReference type="Proteomes" id="UP000467236">
    <property type="component" value="Chromosome"/>
</dbReference>
<gene>
    <name evidence="2" type="ORF">MSHI_19950</name>
</gene>
<keyword evidence="3" id="KW-1185">Reference proteome</keyword>
<name>A0A7I7MS54_9MYCO</name>
<reference evidence="2 3" key="1">
    <citation type="journal article" date="2019" name="Emerg. Microbes Infect.">
        <title>Comprehensive subspecies identification of 175 nontuberculous mycobacteria species based on 7547 genomic profiles.</title>
        <authorList>
            <person name="Matsumoto Y."/>
            <person name="Kinjo T."/>
            <person name="Motooka D."/>
            <person name="Nabeya D."/>
            <person name="Jung N."/>
            <person name="Uechi K."/>
            <person name="Horii T."/>
            <person name="Iida T."/>
            <person name="Fujita J."/>
            <person name="Nakamura S."/>
        </authorList>
    </citation>
    <scope>NUCLEOTIDE SEQUENCE [LARGE SCALE GENOMIC DNA]</scope>
    <source>
        <strain evidence="2 3">JCM 14233</strain>
    </source>
</reference>
<feature type="region of interest" description="Disordered" evidence="1">
    <location>
        <begin position="18"/>
        <end position="59"/>
    </location>
</feature>
<feature type="compositionally biased region" description="Low complexity" evidence="1">
    <location>
        <begin position="49"/>
        <end position="59"/>
    </location>
</feature>